<dbReference type="Proteomes" id="UP000199032">
    <property type="component" value="Unassembled WGS sequence"/>
</dbReference>
<evidence type="ECO:0000313" key="2">
    <source>
        <dbReference type="EMBL" id="CUS38651.1"/>
    </source>
</evidence>
<keyword evidence="1" id="KW-1133">Transmembrane helix</keyword>
<reference evidence="2 3" key="1">
    <citation type="submission" date="2015-10" db="EMBL/GenBank/DDBJ databases">
        <authorList>
            <person name="Gilbert D.G."/>
        </authorList>
    </citation>
    <scope>NUCLEOTIDE SEQUENCE [LARGE SCALE GENOMIC DNA]</scope>
    <source>
        <strain evidence="2">COMA1</strain>
    </source>
</reference>
<accession>A0A0S4LRS1</accession>
<evidence type="ECO:0000313" key="3">
    <source>
        <dbReference type="Proteomes" id="UP000199032"/>
    </source>
</evidence>
<dbReference type="EMBL" id="CZQA01000012">
    <property type="protein sequence ID" value="CUS38651.1"/>
    <property type="molecule type" value="Genomic_DNA"/>
</dbReference>
<name>A0A0S4LRS1_9BACT</name>
<dbReference type="AlphaFoldDB" id="A0A0S4LRS1"/>
<feature type="transmembrane region" description="Helical" evidence="1">
    <location>
        <begin position="74"/>
        <end position="92"/>
    </location>
</feature>
<proteinExistence type="predicted"/>
<sequence length="249" mass="28099">MNTLLSVGVLVLTLLTLLIFLASCVITLTDGQGALVFVFSIPAMSILLFCALMLSRRIKASPHSTWRMDYLPKIVSALLMAFFMSLLVPGLRKLPDTFMDLVGTTFTYATGATPYAFFKERASFPNKLSVQLQKENQKAIIFSDLDVTFAWDRVCIFGPYTNNAKARSVLHMNWNIEERSEIHFSDSVNALVFLYQGRVNQVVDLKRGIADFKDLDICLSRNQANFEHRTDANGLTILMLDRSDPFNHQ</sequence>
<protein>
    <submittedName>
        <fullName evidence="2">Uncharacterized protein</fullName>
    </submittedName>
</protein>
<keyword evidence="1" id="KW-0472">Membrane</keyword>
<keyword evidence="1" id="KW-0812">Transmembrane</keyword>
<organism evidence="2 3">
    <name type="scientific">Candidatus Nitrospira nitrosa</name>
    <dbReference type="NCBI Taxonomy" id="1742972"/>
    <lineage>
        <taxon>Bacteria</taxon>
        <taxon>Pseudomonadati</taxon>
        <taxon>Nitrospirota</taxon>
        <taxon>Nitrospiria</taxon>
        <taxon>Nitrospirales</taxon>
        <taxon>Nitrospiraceae</taxon>
        <taxon>Nitrospira</taxon>
    </lineage>
</organism>
<keyword evidence="3" id="KW-1185">Reference proteome</keyword>
<gene>
    <name evidence="2" type="ORF">COMA1_60002</name>
</gene>
<dbReference type="OrthoDB" id="7061945at2"/>
<feature type="transmembrane region" description="Helical" evidence="1">
    <location>
        <begin position="98"/>
        <end position="118"/>
    </location>
</feature>
<dbReference type="RefSeq" id="WP_090750879.1">
    <property type="nucleotide sequence ID" value="NZ_CZQA01000012.1"/>
</dbReference>
<feature type="transmembrane region" description="Helical" evidence="1">
    <location>
        <begin position="34"/>
        <end position="54"/>
    </location>
</feature>
<evidence type="ECO:0000256" key="1">
    <source>
        <dbReference type="SAM" id="Phobius"/>
    </source>
</evidence>